<evidence type="ECO:0000313" key="5">
    <source>
        <dbReference type="EMBL" id="CAI6363870.1"/>
    </source>
</evidence>
<dbReference type="GO" id="GO:0022857">
    <property type="term" value="F:transmembrane transporter activity"/>
    <property type="evidence" value="ECO:0007669"/>
    <property type="project" value="TreeGrafter"/>
</dbReference>
<dbReference type="PANTHER" id="PTHR23507:SF39">
    <property type="entry name" value="GH23453P-RELATED"/>
    <property type="match status" value="1"/>
</dbReference>
<evidence type="ECO:0000256" key="1">
    <source>
        <dbReference type="ARBA" id="ARBA00004141"/>
    </source>
</evidence>
<name>A0AAV0X6B5_9HEMI</name>
<keyword evidence="4" id="KW-0472">Membrane</keyword>
<organism evidence="5 6">
    <name type="scientific">Macrosiphum euphorbiae</name>
    <name type="common">potato aphid</name>
    <dbReference type="NCBI Taxonomy" id="13131"/>
    <lineage>
        <taxon>Eukaryota</taxon>
        <taxon>Metazoa</taxon>
        <taxon>Ecdysozoa</taxon>
        <taxon>Arthropoda</taxon>
        <taxon>Hexapoda</taxon>
        <taxon>Insecta</taxon>
        <taxon>Pterygota</taxon>
        <taxon>Neoptera</taxon>
        <taxon>Paraneoptera</taxon>
        <taxon>Hemiptera</taxon>
        <taxon>Sternorrhyncha</taxon>
        <taxon>Aphidomorpha</taxon>
        <taxon>Aphidoidea</taxon>
        <taxon>Aphididae</taxon>
        <taxon>Macrosiphini</taxon>
        <taxon>Macrosiphum</taxon>
    </lineage>
</organism>
<sequence>MMLMSLGVYKNMLVQTNLFEERVCLHSDLADLGQNKSVNCYNMTASDQEIVQPAVAELRMIKNLIETLVPCMTALFLGPWSDVSGRLPLLLTSISGLVISNCICTVYFPRCQVCLRLCLCCAAYLWP</sequence>
<keyword evidence="2" id="KW-0812">Transmembrane</keyword>
<evidence type="ECO:0000256" key="4">
    <source>
        <dbReference type="ARBA" id="ARBA00023136"/>
    </source>
</evidence>
<accession>A0AAV0X6B5</accession>
<proteinExistence type="predicted"/>
<dbReference type="EMBL" id="CARXXK010000003">
    <property type="protein sequence ID" value="CAI6363870.1"/>
    <property type="molecule type" value="Genomic_DNA"/>
</dbReference>
<keyword evidence="6" id="KW-1185">Reference proteome</keyword>
<evidence type="ECO:0000256" key="3">
    <source>
        <dbReference type="ARBA" id="ARBA00022989"/>
    </source>
</evidence>
<comment type="subcellular location">
    <subcellularLocation>
        <location evidence="1">Membrane</location>
        <topology evidence="1">Multi-pass membrane protein</topology>
    </subcellularLocation>
</comment>
<dbReference type="AlphaFoldDB" id="A0AAV0X6B5"/>
<evidence type="ECO:0000313" key="6">
    <source>
        <dbReference type="Proteomes" id="UP001160148"/>
    </source>
</evidence>
<gene>
    <name evidence="5" type="ORF">MEUPH1_LOCUS18761</name>
</gene>
<evidence type="ECO:0008006" key="7">
    <source>
        <dbReference type="Google" id="ProtNLM"/>
    </source>
</evidence>
<reference evidence="5 6" key="1">
    <citation type="submission" date="2023-01" db="EMBL/GenBank/DDBJ databases">
        <authorList>
            <person name="Whitehead M."/>
        </authorList>
    </citation>
    <scope>NUCLEOTIDE SEQUENCE [LARGE SCALE GENOMIC DNA]</scope>
</reference>
<dbReference type="Proteomes" id="UP001160148">
    <property type="component" value="Unassembled WGS sequence"/>
</dbReference>
<comment type="caution">
    <text evidence="5">The sequence shown here is derived from an EMBL/GenBank/DDBJ whole genome shotgun (WGS) entry which is preliminary data.</text>
</comment>
<dbReference type="GO" id="GO:0016020">
    <property type="term" value="C:membrane"/>
    <property type="evidence" value="ECO:0007669"/>
    <property type="project" value="UniProtKB-SubCell"/>
</dbReference>
<dbReference type="PANTHER" id="PTHR23507">
    <property type="entry name" value="ZGC:174356"/>
    <property type="match status" value="1"/>
</dbReference>
<protein>
    <recommendedName>
        <fullName evidence="7">Solute carrier family 40 protein</fullName>
    </recommendedName>
</protein>
<evidence type="ECO:0000256" key="2">
    <source>
        <dbReference type="ARBA" id="ARBA00022692"/>
    </source>
</evidence>
<keyword evidence="3" id="KW-1133">Transmembrane helix</keyword>